<dbReference type="STRING" id="313596.RB2501_12327"/>
<dbReference type="GO" id="GO:0032259">
    <property type="term" value="P:methylation"/>
    <property type="evidence" value="ECO:0007669"/>
    <property type="project" value="UniProtKB-KW"/>
</dbReference>
<sequence>MTDLDRDFWEDRYRAGTDRWDLGGPSPPLTAYIDGLTDQELRILVPGAGRGYEAEYLYRAGFENLTIVDLARRPLDDLRRRLPELPAAALQQTDFFSFRGGPFDLILEHTFFCALPPARRPDYVQAMHRLLVPGGRLAGLFFDFPLTEDGPPFGGSETEYRNRFSSLFHIRKLERARNSIPPRAGTELFFIFEKK</sequence>
<reference evidence="5 6" key="1">
    <citation type="journal article" date="2009" name="J. Bacteriol.">
        <title>Complete genome sequence of Robiginitalea biformata HTCC2501.</title>
        <authorList>
            <person name="Oh H.M."/>
            <person name="Giovannoni S.J."/>
            <person name="Lee K."/>
            <person name="Ferriera S."/>
            <person name="Johnson J."/>
            <person name="Cho J.C."/>
        </authorList>
    </citation>
    <scope>NUCLEOTIDE SEQUENCE [LARGE SCALE GENOMIC DNA]</scope>
    <source>
        <strain evidence="6">ATCC BAA-864 / HTCC2501 / KCTC 12146</strain>
    </source>
</reference>
<evidence type="ECO:0000256" key="3">
    <source>
        <dbReference type="ARBA" id="ARBA00022679"/>
    </source>
</evidence>
<dbReference type="Proteomes" id="UP000009049">
    <property type="component" value="Chromosome"/>
</dbReference>
<dbReference type="eggNOG" id="COG0500">
    <property type="taxonomic scope" value="Bacteria"/>
</dbReference>
<dbReference type="CDD" id="cd02440">
    <property type="entry name" value="AdoMet_MTases"/>
    <property type="match status" value="1"/>
</dbReference>
<keyword evidence="1" id="KW-0597">Phosphoprotein</keyword>
<dbReference type="PANTHER" id="PTHR32183:SF6">
    <property type="entry name" value="CYSTEINE SULFINATE DESULFINASE_CYSTEINE DESULFURASE AND RELATED ENZYMES"/>
    <property type="match status" value="1"/>
</dbReference>
<evidence type="ECO:0000313" key="5">
    <source>
        <dbReference type="EMBL" id="EAR15114.1"/>
    </source>
</evidence>
<evidence type="ECO:0000256" key="2">
    <source>
        <dbReference type="ARBA" id="ARBA00022603"/>
    </source>
</evidence>
<dbReference type="RefSeq" id="WP_015754434.1">
    <property type="nucleotide sequence ID" value="NC_013222.1"/>
</dbReference>
<protein>
    <recommendedName>
        <fullName evidence="7">Thiopurine S-methyltransferase</fullName>
    </recommendedName>
</protein>
<evidence type="ECO:0008006" key="7">
    <source>
        <dbReference type="Google" id="ProtNLM"/>
    </source>
</evidence>
<dbReference type="HOGENOM" id="CLU_056435_1_2_10"/>
<proteinExistence type="predicted"/>
<dbReference type="EMBL" id="CP001712">
    <property type="protein sequence ID" value="EAR15114.1"/>
    <property type="molecule type" value="Genomic_DNA"/>
</dbReference>
<dbReference type="SUPFAM" id="SSF53335">
    <property type="entry name" value="S-adenosyl-L-methionine-dependent methyltransferases"/>
    <property type="match status" value="1"/>
</dbReference>
<dbReference type="Pfam" id="PF05724">
    <property type="entry name" value="TPMT"/>
    <property type="match status" value="1"/>
</dbReference>
<dbReference type="AlphaFoldDB" id="A4CN72"/>
<dbReference type="PROSITE" id="PS51585">
    <property type="entry name" value="SAM_MT_TPMT"/>
    <property type="match status" value="1"/>
</dbReference>
<dbReference type="KEGG" id="rbi:RB2501_12327"/>
<dbReference type="InterPro" id="IPR008854">
    <property type="entry name" value="TPMT"/>
</dbReference>
<keyword evidence="6" id="KW-1185">Reference proteome</keyword>
<dbReference type="GO" id="GO:0008757">
    <property type="term" value="F:S-adenosylmethionine-dependent methyltransferase activity"/>
    <property type="evidence" value="ECO:0007669"/>
    <property type="project" value="InterPro"/>
</dbReference>
<keyword evidence="4" id="KW-0949">S-adenosyl-L-methionine</keyword>
<dbReference type="Gene3D" id="3.40.50.150">
    <property type="entry name" value="Vaccinia Virus protein VP39"/>
    <property type="match status" value="1"/>
</dbReference>
<keyword evidence="2" id="KW-0489">Methyltransferase</keyword>
<dbReference type="InterPro" id="IPR029063">
    <property type="entry name" value="SAM-dependent_MTases_sf"/>
</dbReference>
<dbReference type="PANTHER" id="PTHR32183">
    <property type="match status" value="1"/>
</dbReference>
<accession>A4CN72</accession>
<keyword evidence="3" id="KW-0808">Transferase</keyword>
<evidence type="ECO:0000313" key="6">
    <source>
        <dbReference type="Proteomes" id="UP000009049"/>
    </source>
</evidence>
<dbReference type="OrthoDB" id="9778208at2"/>
<evidence type="ECO:0000256" key="1">
    <source>
        <dbReference type="ARBA" id="ARBA00022553"/>
    </source>
</evidence>
<organism evidence="5 6">
    <name type="scientific">Robiginitalea biformata (strain ATCC BAA-864 / DSM 15991 / KCTC 12146 / HTCC2501)</name>
    <dbReference type="NCBI Taxonomy" id="313596"/>
    <lineage>
        <taxon>Bacteria</taxon>
        <taxon>Pseudomonadati</taxon>
        <taxon>Bacteroidota</taxon>
        <taxon>Flavobacteriia</taxon>
        <taxon>Flavobacteriales</taxon>
        <taxon>Flavobacteriaceae</taxon>
        <taxon>Robiginitalea</taxon>
    </lineage>
</organism>
<gene>
    <name evidence="5" type="ordered locus">RB2501_12327</name>
</gene>
<name>A4CN72_ROBBH</name>
<evidence type="ECO:0000256" key="4">
    <source>
        <dbReference type="ARBA" id="ARBA00022691"/>
    </source>
</evidence>